<sequence length="169" mass="19302">METLFYAQPYNLDAVGFQFQTMEQYEDRQSRCRDSYGQVVEEFELQFIDGEAIDAALFEALSIGQCSISAFIDLIDDWSDDDKLAVIIAVGECGYSFDIAKDDPSDFDLDVYHDQNLKELAEQFVDEGLFGDIPERLSFYLDYDAIARDLAHDYTETSIAGQQLVYRMA</sequence>
<dbReference type="Pfam" id="PF07275">
    <property type="entry name" value="ArdA"/>
    <property type="match status" value="1"/>
</dbReference>
<evidence type="ECO:0000313" key="1">
    <source>
        <dbReference type="EMBL" id="ATG43640.1"/>
    </source>
</evidence>
<evidence type="ECO:0000313" key="2">
    <source>
        <dbReference type="Proteomes" id="UP000218606"/>
    </source>
</evidence>
<proteinExistence type="predicted"/>
<dbReference type="AlphaFoldDB" id="A0AAN1GR86"/>
<gene>
    <name evidence="1" type="ORF">PhaeoP13_01703</name>
</gene>
<dbReference type="Proteomes" id="UP000218606">
    <property type="component" value="Chromosome"/>
</dbReference>
<name>A0AAN1GR86_9RHOB</name>
<reference evidence="1 2" key="1">
    <citation type="journal article" date="2017" name="Front. Microbiol.">
        <title>Phaeobacter piscinae sp. nov., a species of the Roseobacter group and potential aquaculture probiont.</title>
        <authorList>
            <person name="Sonnenschein E.C."/>
            <person name="Phippen C.B.W."/>
            <person name="Nielsen K.F."/>
            <person name="Mateiu R.V."/>
            <person name="Melchiorsen J."/>
            <person name="Gram L."/>
            <person name="Overmann J."/>
            <person name="Freese H.M."/>
        </authorList>
    </citation>
    <scope>NUCLEOTIDE SEQUENCE [LARGE SCALE GENOMIC DNA]</scope>
    <source>
        <strain evidence="1 2">P13</strain>
    </source>
</reference>
<dbReference type="EMBL" id="CP010767">
    <property type="protein sequence ID" value="ATG43640.1"/>
    <property type="molecule type" value="Genomic_DNA"/>
</dbReference>
<dbReference type="InterPro" id="IPR041893">
    <property type="entry name" value="ArdA_dom3"/>
</dbReference>
<dbReference type="Gene3D" id="1.10.10.1190">
    <property type="entry name" value="Antirestriction protein ArdA, domain 3"/>
    <property type="match status" value="1"/>
</dbReference>
<dbReference type="InterPro" id="IPR009899">
    <property type="entry name" value="ArdA"/>
</dbReference>
<accession>A0AAN1GR86</accession>
<organism evidence="1 2">
    <name type="scientific">Phaeobacter piscinae</name>
    <dbReference type="NCBI Taxonomy" id="1580596"/>
    <lineage>
        <taxon>Bacteria</taxon>
        <taxon>Pseudomonadati</taxon>
        <taxon>Pseudomonadota</taxon>
        <taxon>Alphaproteobacteria</taxon>
        <taxon>Rhodobacterales</taxon>
        <taxon>Roseobacteraceae</taxon>
        <taxon>Phaeobacter</taxon>
    </lineage>
</organism>
<dbReference type="RefSeq" id="WP_096871456.1">
    <property type="nucleotide sequence ID" value="NZ_CP010767.1"/>
</dbReference>
<protein>
    <submittedName>
        <fullName evidence="1">Antirestriction protein (ArdA)</fullName>
    </submittedName>
</protein>